<dbReference type="InterPro" id="IPR002912">
    <property type="entry name" value="ACT_dom"/>
</dbReference>
<dbReference type="CDD" id="cd04882">
    <property type="entry name" value="ACT_Bt0572_2"/>
    <property type="match status" value="1"/>
</dbReference>
<feature type="domain" description="ACT" evidence="1">
    <location>
        <begin position="71"/>
        <end position="142"/>
    </location>
</feature>
<name>A0A9D2II91_9FIRM</name>
<dbReference type="Pfam" id="PF19571">
    <property type="entry name" value="ACT_8"/>
    <property type="match status" value="1"/>
</dbReference>
<evidence type="ECO:0000313" key="3">
    <source>
        <dbReference type="Proteomes" id="UP000824025"/>
    </source>
</evidence>
<protein>
    <submittedName>
        <fullName evidence="2">ACT domain-containing protein</fullName>
    </submittedName>
</protein>
<sequence>MLVKQLSVFMENRPGRLSKLTHTLGKEGIDFVTLSIADTKDFGIVRFIARENERAYEVLKREGFTVGITELIGVEVDDKPNALAEVVALIEEADMNIEYLYSFVLTERNTAKILMRVDDKDTARAVSLLTEKGIRLLSEKIL</sequence>
<evidence type="ECO:0000259" key="1">
    <source>
        <dbReference type="PROSITE" id="PS51671"/>
    </source>
</evidence>
<dbReference type="PANTHER" id="PTHR40099:SF1">
    <property type="entry name" value="ACETOLACTATE SYNTHASE, SMALL SUBUNIT"/>
    <property type="match status" value="1"/>
</dbReference>
<proteinExistence type="predicted"/>
<reference evidence="2" key="1">
    <citation type="journal article" date="2021" name="PeerJ">
        <title>Extensive microbial diversity within the chicken gut microbiome revealed by metagenomics and culture.</title>
        <authorList>
            <person name="Gilroy R."/>
            <person name="Ravi A."/>
            <person name="Getino M."/>
            <person name="Pursley I."/>
            <person name="Horton D.L."/>
            <person name="Alikhan N.F."/>
            <person name="Baker D."/>
            <person name="Gharbi K."/>
            <person name="Hall N."/>
            <person name="Watson M."/>
            <person name="Adriaenssens E.M."/>
            <person name="Foster-Nyarko E."/>
            <person name="Jarju S."/>
            <person name="Secka A."/>
            <person name="Antonio M."/>
            <person name="Oren A."/>
            <person name="Chaudhuri R.R."/>
            <person name="La Ragione R."/>
            <person name="Hildebrand F."/>
            <person name="Pallen M.J."/>
        </authorList>
    </citation>
    <scope>NUCLEOTIDE SEQUENCE</scope>
    <source>
        <strain evidence="2">CHK192-19661</strain>
    </source>
</reference>
<organism evidence="2 3">
    <name type="scientific">Candidatus Borkfalkia avicola</name>
    <dbReference type="NCBI Taxonomy" id="2838503"/>
    <lineage>
        <taxon>Bacteria</taxon>
        <taxon>Bacillati</taxon>
        <taxon>Bacillota</taxon>
        <taxon>Clostridia</taxon>
        <taxon>Christensenellales</taxon>
        <taxon>Christensenellaceae</taxon>
        <taxon>Candidatus Borkfalkia</taxon>
    </lineage>
</organism>
<dbReference type="CDD" id="cd04908">
    <property type="entry name" value="ACT_Bt0572_1"/>
    <property type="match status" value="1"/>
</dbReference>
<dbReference type="Proteomes" id="UP000824025">
    <property type="component" value="Unassembled WGS sequence"/>
</dbReference>
<dbReference type="EMBL" id="DXCF01000019">
    <property type="protein sequence ID" value="HIZ09536.1"/>
    <property type="molecule type" value="Genomic_DNA"/>
</dbReference>
<dbReference type="AlphaFoldDB" id="A0A9D2II91"/>
<dbReference type="PROSITE" id="PS51671">
    <property type="entry name" value="ACT"/>
    <property type="match status" value="1"/>
</dbReference>
<dbReference type="InterPro" id="IPR045865">
    <property type="entry name" value="ACT-like_dom_sf"/>
</dbReference>
<accession>A0A9D2II91</accession>
<reference evidence="2" key="2">
    <citation type="submission" date="2021-04" db="EMBL/GenBank/DDBJ databases">
        <authorList>
            <person name="Gilroy R."/>
        </authorList>
    </citation>
    <scope>NUCLEOTIDE SEQUENCE</scope>
    <source>
        <strain evidence="2">CHK192-19661</strain>
    </source>
</reference>
<dbReference type="InterPro" id="IPR045739">
    <property type="entry name" value="ACT_dom_pair"/>
</dbReference>
<dbReference type="PANTHER" id="PTHR40099">
    <property type="entry name" value="ACETOLACTATE SYNTHASE, SMALL SUBUNIT"/>
    <property type="match status" value="1"/>
</dbReference>
<dbReference type="SUPFAM" id="SSF55021">
    <property type="entry name" value="ACT-like"/>
    <property type="match status" value="2"/>
</dbReference>
<gene>
    <name evidence="2" type="ORF">H9726_03505</name>
</gene>
<dbReference type="Gene3D" id="3.30.2130.10">
    <property type="entry name" value="VC0802-like"/>
    <property type="match status" value="1"/>
</dbReference>
<evidence type="ECO:0000313" key="2">
    <source>
        <dbReference type="EMBL" id="HIZ09536.1"/>
    </source>
</evidence>
<comment type="caution">
    <text evidence="2">The sequence shown here is derived from an EMBL/GenBank/DDBJ whole genome shotgun (WGS) entry which is preliminary data.</text>
</comment>